<feature type="domain" description="Acyltransferase 3" evidence="2">
    <location>
        <begin position="6"/>
        <end position="78"/>
    </location>
</feature>
<keyword evidence="3" id="KW-0614">Plasmid</keyword>
<organism evidence="3 4">
    <name type="scientific">Pseudobutyrivibrio xylanivorans</name>
    <dbReference type="NCBI Taxonomy" id="185007"/>
    <lineage>
        <taxon>Bacteria</taxon>
        <taxon>Bacillati</taxon>
        <taxon>Bacillota</taxon>
        <taxon>Clostridia</taxon>
        <taxon>Lachnospirales</taxon>
        <taxon>Lachnospiraceae</taxon>
        <taxon>Pseudobutyrivibrio</taxon>
    </lineage>
</organism>
<geneLocation type="plasmid" evidence="4">
    <name>pnp95</name>
</geneLocation>
<evidence type="ECO:0000313" key="4">
    <source>
        <dbReference type="Proteomes" id="UP000327030"/>
    </source>
</evidence>
<name>A0A5P6VV78_PSEXY</name>
<dbReference type="AlphaFoldDB" id="A0A5P6VV78"/>
<keyword evidence="1" id="KW-0472">Membrane</keyword>
<dbReference type="InterPro" id="IPR052734">
    <property type="entry name" value="Nod_factor_acetyltransferase"/>
</dbReference>
<dbReference type="PANTHER" id="PTHR37312">
    <property type="entry name" value="MEMBRANE-BOUND ACYLTRANSFERASE YKRP-RELATED"/>
    <property type="match status" value="1"/>
</dbReference>
<dbReference type="Proteomes" id="UP000327030">
    <property type="component" value="Plasmid pNP95"/>
</dbReference>
<keyword evidence="3" id="KW-0012">Acyltransferase</keyword>
<sequence>MKERLEWIDVARGIGILLVVLGHCFTTVVRKDNMIAGYMYNAIYYFHMPFMFFISGIAFNISIDKYKSADSVGYFIKKSKN</sequence>
<dbReference type="OrthoDB" id="6623990at2"/>
<dbReference type="Pfam" id="PF01757">
    <property type="entry name" value="Acyl_transf_3"/>
    <property type="match status" value="1"/>
</dbReference>
<dbReference type="EMBL" id="CP043029">
    <property type="protein sequence ID" value="QFJ56312.1"/>
    <property type="molecule type" value="Genomic_DNA"/>
</dbReference>
<evidence type="ECO:0000313" key="3">
    <source>
        <dbReference type="EMBL" id="QFJ56312.1"/>
    </source>
</evidence>
<gene>
    <name evidence="3" type="ORF">FXF36_15450</name>
</gene>
<keyword evidence="1" id="KW-1133">Transmembrane helix</keyword>
<evidence type="ECO:0000256" key="1">
    <source>
        <dbReference type="SAM" id="Phobius"/>
    </source>
</evidence>
<dbReference type="GO" id="GO:0016747">
    <property type="term" value="F:acyltransferase activity, transferring groups other than amino-acyl groups"/>
    <property type="evidence" value="ECO:0007669"/>
    <property type="project" value="InterPro"/>
</dbReference>
<keyword evidence="3" id="KW-0808">Transferase</keyword>
<proteinExistence type="predicted"/>
<feature type="transmembrane region" description="Helical" evidence="1">
    <location>
        <begin position="12"/>
        <end position="30"/>
    </location>
</feature>
<reference evidence="4" key="1">
    <citation type="submission" date="2019-08" db="EMBL/GenBank/DDBJ databases">
        <title>Complete Genome Sequence of the Polysaccharide-Degrading Rumen Bacterium Pseudobutyrivibrio xylanivorans MA3014.</title>
        <authorList>
            <person name="Palevich N."/>
            <person name="Maclean P.H."/>
            <person name="Kelly W.J."/>
            <person name="Leahy S.C."/>
            <person name="Rakonjac J."/>
            <person name="Attwood G.T."/>
        </authorList>
    </citation>
    <scope>NUCLEOTIDE SEQUENCE [LARGE SCALE GENOMIC DNA]</scope>
    <source>
        <strain evidence="4">MA3014</strain>
        <plasmid evidence="4">pnp95</plasmid>
    </source>
</reference>
<protein>
    <submittedName>
        <fullName evidence="3">Acyltransferase family protein</fullName>
    </submittedName>
</protein>
<evidence type="ECO:0000259" key="2">
    <source>
        <dbReference type="Pfam" id="PF01757"/>
    </source>
</evidence>
<feature type="transmembrane region" description="Helical" evidence="1">
    <location>
        <begin position="42"/>
        <end position="61"/>
    </location>
</feature>
<dbReference type="PANTHER" id="PTHR37312:SF1">
    <property type="entry name" value="MEMBRANE-BOUND ACYLTRANSFERASE YKRP-RELATED"/>
    <property type="match status" value="1"/>
</dbReference>
<dbReference type="InterPro" id="IPR002656">
    <property type="entry name" value="Acyl_transf_3_dom"/>
</dbReference>
<accession>A0A5P6VV78</accession>
<keyword evidence="1" id="KW-0812">Transmembrane</keyword>
<dbReference type="KEGG" id="pxv:FXF36_15450"/>